<gene>
    <name evidence="2" type="ORF">BJ992_001365</name>
</gene>
<dbReference type="Proteomes" id="UP000555564">
    <property type="component" value="Unassembled WGS sequence"/>
</dbReference>
<dbReference type="InterPro" id="IPR058061">
    <property type="entry name" value="SCO4848-like"/>
</dbReference>
<dbReference type="RefSeq" id="WP_246496540.1">
    <property type="nucleotide sequence ID" value="NZ_BAAALO010000050.1"/>
</dbReference>
<sequence>MRITRRVAGFLVVLAAFMVFEWINLGLNLADGHPTAFYVVHGVLIAVNLVLAGVLGVIGLRAWRGAGPAAYASPGRDGERPVHGPP</sequence>
<keyword evidence="3" id="KW-1185">Reference proteome</keyword>
<dbReference type="Pfam" id="PF26606">
    <property type="entry name" value="SCO4848"/>
    <property type="match status" value="1"/>
</dbReference>
<evidence type="ECO:0000313" key="2">
    <source>
        <dbReference type="EMBL" id="MBB6471934.1"/>
    </source>
</evidence>
<dbReference type="EMBL" id="JACHIU010000001">
    <property type="protein sequence ID" value="MBB6471934.1"/>
    <property type="molecule type" value="Genomic_DNA"/>
</dbReference>
<comment type="caution">
    <text evidence="2">The sequence shown here is derived from an EMBL/GenBank/DDBJ whole genome shotgun (WGS) entry which is preliminary data.</text>
</comment>
<protein>
    <submittedName>
        <fullName evidence="2">Uncharacterized protein</fullName>
    </submittedName>
</protein>
<keyword evidence="1" id="KW-0812">Transmembrane</keyword>
<feature type="transmembrane region" description="Helical" evidence="1">
    <location>
        <begin position="37"/>
        <end position="60"/>
    </location>
</feature>
<feature type="transmembrane region" description="Helical" evidence="1">
    <location>
        <begin position="7"/>
        <end position="25"/>
    </location>
</feature>
<dbReference type="NCBIfam" id="NF046117">
    <property type="entry name" value="SCO4848_fam"/>
    <property type="match status" value="1"/>
</dbReference>
<dbReference type="AlphaFoldDB" id="A0A7X0M6F4"/>
<proteinExistence type="predicted"/>
<evidence type="ECO:0000256" key="1">
    <source>
        <dbReference type="SAM" id="Phobius"/>
    </source>
</evidence>
<evidence type="ECO:0000313" key="3">
    <source>
        <dbReference type="Proteomes" id="UP000555564"/>
    </source>
</evidence>
<keyword evidence="1" id="KW-1133">Transmembrane helix</keyword>
<keyword evidence="1" id="KW-0472">Membrane</keyword>
<reference evidence="2 3" key="1">
    <citation type="submission" date="2020-08" db="EMBL/GenBank/DDBJ databases">
        <title>Sequencing the genomes of 1000 actinobacteria strains.</title>
        <authorList>
            <person name="Klenk H.-P."/>
        </authorList>
    </citation>
    <scope>NUCLEOTIDE SEQUENCE [LARGE SCALE GENOMIC DNA]</scope>
    <source>
        <strain evidence="2 3">DSM 44936</strain>
    </source>
</reference>
<accession>A0A7X0M6F4</accession>
<name>A0A7X0M6F4_9ACTN</name>
<organism evidence="2 3">
    <name type="scientific">Sphaerisporangium rubeum</name>
    <dbReference type="NCBI Taxonomy" id="321317"/>
    <lineage>
        <taxon>Bacteria</taxon>
        <taxon>Bacillati</taxon>
        <taxon>Actinomycetota</taxon>
        <taxon>Actinomycetes</taxon>
        <taxon>Streptosporangiales</taxon>
        <taxon>Streptosporangiaceae</taxon>
        <taxon>Sphaerisporangium</taxon>
    </lineage>
</organism>